<keyword evidence="2" id="KW-1185">Reference proteome</keyword>
<evidence type="ECO:0000313" key="2">
    <source>
        <dbReference type="Proteomes" id="UP000524404"/>
    </source>
</evidence>
<protein>
    <submittedName>
        <fullName evidence="1">Uncharacterized protein</fullName>
    </submittedName>
</protein>
<accession>A0A841EI00</accession>
<name>A0A841EI00_9BACT</name>
<dbReference type="RefSeq" id="WP_184132507.1">
    <property type="nucleotide sequence ID" value="NZ_JACHKT010000008.1"/>
</dbReference>
<dbReference type="Proteomes" id="UP000524404">
    <property type="component" value="Unassembled WGS sequence"/>
</dbReference>
<dbReference type="EMBL" id="JACHKT010000008">
    <property type="protein sequence ID" value="MBB6002795.1"/>
    <property type="molecule type" value="Genomic_DNA"/>
</dbReference>
<organism evidence="1 2">
    <name type="scientific">Arcicella rosea</name>
    <dbReference type="NCBI Taxonomy" id="502909"/>
    <lineage>
        <taxon>Bacteria</taxon>
        <taxon>Pseudomonadati</taxon>
        <taxon>Bacteroidota</taxon>
        <taxon>Cytophagia</taxon>
        <taxon>Cytophagales</taxon>
        <taxon>Flectobacillaceae</taxon>
        <taxon>Arcicella</taxon>
    </lineage>
</organism>
<gene>
    <name evidence="1" type="ORF">HNP25_001447</name>
</gene>
<comment type="caution">
    <text evidence="1">The sequence shown here is derived from an EMBL/GenBank/DDBJ whole genome shotgun (WGS) entry which is preliminary data.</text>
</comment>
<proteinExistence type="predicted"/>
<reference evidence="1 2" key="1">
    <citation type="submission" date="2020-08" db="EMBL/GenBank/DDBJ databases">
        <title>Functional genomics of gut bacteria from endangered species of beetles.</title>
        <authorList>
            <person name="Carlos-Shanley C."/>
        </authorList>
    </citation>
    <scope>NUCLEOTIDE SEQUENCE [LARGE SCALE GENOMIC DNA]</scope>
    <source>
        <strain evidence="1 2">S00070</strain>
    </source>
</reference>
<sequence>MKKSSLNFTSFYKYTFLFVVTLFLNACSSKPNQESKADSSVVIQKAKKEVITRNSTEKSEGMFLEDILACVSFDGLVKKYGEANIKKEVMIETGEGQFKVTKLFPDTEKEVEIYWKDGKEYQQIQDVIIRVRFTKDEKTDLSSPWSSKDGIHLGMPLSEIVQLNGKTFTITGFGWDLGGSVVSWEGGKLANKNINLRFNDFSDNNGGLTDAEFTAISGELEFDVLHASIKKLNPLVDQVSVFIKPEISKDLGQKMVKEVEAKQMKK</sequence>
<dbReference type="AlphaFoldDB" id="A0A841EI00"/>
<evidence type="ECO:0000313" key="1">
    <source>
        <dbReference type="EMBL" id="MBB6002795.1"/>
    </source>
</evidence>